<evidence type="ECO:0000256" key="5">
    <source>
        <dbReference type="ARBA" id="ARBA00023136"/>
    </source>
</evidence>
<dbReference type="PANTHER" id="PTHR47529:SF1">
    <property type="entry name" value="PERIPLASMIC CHAPERONE PPID"/>
    <property type="match status" value="1"/>
</dbReference>
<protein>
    <submittedName>
        <fullName evidence="10">Peptidylprolyl isomerase</fullName>
    </submittedName>
</protein>
<evidence type="ECO:0000256" key="4">
    <source>
        <dbReference type="ARBA" id="ARBA00022989"/>
    </source>
</evidence>
<dbReference type="Proteomes" id="UP000631653">
    <property type="component" value="Unassembled WGS sequence"/>
</dbReference>
<keyword evidence="2" id="KW-1003">Cell membrane</keyword>
<evidence type="ECO:0000256" key="7">
    <source>
        <dbReference type="ARBA" id="ARBA00038408"/>
    </source>
</evidence>
<dbReference type="EMBL" id="WOSY01000011">
    <property type="protein sequence ID" value="NHN89326.1"/>
    <property type="molecule type" value="Genomic_DNA"/>
</dbReference>
<proteinExistence type="inferred from homology"/>
<dbReference type="InterPro" id="IPR052029">
    <property type="entry name" value="PpiD_chaperone"/>
</dbReference>
<dbReference type="Gene3D" id="1.10.4030.10">
    <property type="entry name" value="Porin chaperone SurA, peptide-binding domain"/>
    <property type="match status" value="1"/>
</dbReference>
<evidence type="ECO:0000256" key="1">
    <source>
        <dbReference type="ARBA" id="ARBA00004401"/>
    </source>
</evidence>
<comment type="subcellular location">
    <subcellularLocation>
        <location evidence="1">Cell membrane</location>
        <topology evidence="1">Single-pass type II membrane protein</topology>
    </subcellularLocation>
</comment>
<keyword evidence="11" id="KW-1185">Reference proteome</keyword>
<sequence>MISFLRRFVVESWIGRILAGVIFLAFVGWGVGDVLTNMADDPAVVATIGSQKISTRDFAAALQAEMPRLAQQMGAPDVAHIPPALRQQMGNEILQRLVSQSQVLEAAHEYGISVPDSLVRNEIFAMPYFQGKNGAFDRQRFNAALANAGMSEERLITLVRNDLAARAVMEPLSTGAHVPDVLVNRTYGYETATRVVDVARVPFASVAFPSAPDEATLKRFYTNHPWLFRSPEYRHARIVVLSPETVAAQTPASEDELHHLYDAQKERFNQPELRSVQLVTSSDQASAEAVATLWKGGAEWNQIQASAKGSAAVEFNDARASLLPSATLQKLVFTAAPTSIQGPSKTDTGWVVFRVTKVSPPHATSFEDAKPTLQDEITKGRGPAIVSTNEPKLRDAIAGGGLDSIPTNLGAAAAAGFLDGKGMTKDGEAAPLPASGDLRTAIIDRIFAQDKGAPPQLAEAKGAPVAQGQPAPSLGWYAVSVDEITPSQPQSFEAAHDRVLLAWQLDARRHVANVAATALYVNAGKNGGVSSVAPAGTDLRKGLMVSRARPVDDLPRDLMTVLLRMPAGRTVMDGDDKGFLVATVTAVQHPDPKSDSLGMGRVRDGLTDSLSNDMTSAFIQSLGARYKAKIIPAGVHAAMGEAGFGDGS</sequence>
<keyword evidence="6" id="KW-0143">Chaperone</keyword>
<dbReference type="Pfam" id="PF13624">
    <property type="entry name" value="SurA_N_3"/>
    <property type="match status" value="1"/>
</dbReference>
<dbReference type="GO" id="GO:0016853">
    <property type="term" value="F:isomerase activity"/>
    <property type="evidence" value="ECO:0007669"/>
    <property type="project" value="UniProtKB-KW"/>
</dbReference>
<evidence type="ECO:0000256" key="8">
    <source>
        <dbReference type="SAM" id="Phobius"/>
    </source>
</evidence>
<dbReference type="InterPro" id="IPR000297">
    <property type="entry name" value="PPIase_PpiC"/>
</dbReference>
<evidence type="ECO:0000259" key="9">
    <source>
        <dbReference type="Pfam" id="PF13145"/>
    </source>
</evidence>
<evidence type="ECO:0000256" key="6">
    <source>
        <dbReference type="ARBA" id="ARBA00023186"/>
    </source>
</evidence>
<dbReference type="InterPro" id="IPR027304">
    <property type="entry name" value="Trigger_fact/SurA_dom_sf"/>
</dbReference>
<feature type="domain" description="PpiC" evidence="9">
    <location>
        <begin position="253"/>
        <end position="371"/>
    </location>
</feature>
<reference evidence="10 11" key="1">
    <citation type="journal article" date="2020" name="Int. J. Syst. Evol. Microbiol.">
        <title>Novel acetic acid bacteria from cider fermentations: Acetobacter conturbans sp. nov. and Acetobacter fallax sp. nov.</title>
        <authorList>
            <person name="Sombolestani A.S."/>
            <person name="Cleenwerck I."/>
            <person name="Cnockaert M."/>
            <person name="Borremans W."/>
            <person name="Wieme A.D."/>
            <person name="De Vuyst L."/>
            <person name="Vandamme P."/>
        </authorList>
    </citation>
    <scope>NUCLEOTIDE SEQUENCE [LARGE SCALE GENOMIC DNA]</scope>
    <source>
        <strain evidence="10 11">LMG 1627</strain>
    </source>
</reference>
<evidence type="ECO:0000256" key="3">
    <source>
        <dbReference type="ARBA" id="ARBA00022692"/>
    </source>
</evidence>
<comment type="similarity">
    <text evidence="7">Belongs to the PpiD chaperone family.</text>
</comment>
<dbReference type="RefSeq" id="WP_173570660.1">
    <property type="nucleotide sequence ID" value="NZ_WOSY01000011.1"/>
</dbReference>
<evidence type="ECO:0000313" key="10">
    <source>
        <dbReference type="EMBL" id="NHN89326.1"/>
    </source>
</evidence>
<keyword evidence="5 8" id="KW-0472">Membrane</keyword>
<evidence type="ECO:0000256" key="2">
    <source>
        <dbReference type="ARBA" id="ARBA00022475"/>
    </source>
</evidence>
<keyword evidence="10" id="KW-0413">Isomerase</keyword>
<name>A0ABX0K0R1_9PROT</name>
<dbReference type="PANTHER" id="PTHR47529">
    <property type="entry name" value="PEPTIDYL-PROLYL CIS-TRANS ISOMERASE D"/>
    <property type="match status" value="1"/>
</dbReference>
<dbReference type="Pfam" id="PF13145">
    <property type="entry name" value="Rotamase_2"/>
    <property type="match status" value="1"/>
</dbReference>
<feature type="transmembrane region" description="Helical" evidence="8">
    <location>
        <begin position="12"/>
        <end position="32"/>
    </location>
</feature>
<accession>A0ABX0K0R1</accession>
<keyword evidence="4 8" id="KW-1133">Transmembrane helix</keyword>
<organism evidence="10 11">
    <name type="scientific">Acetobacter conturbans</name>
    <dbReference type="NCBI Taxonomy" id="1737472"/>
    <lineage>
        <taxon>Bacteria</taxon>
        <taxon>Pseudomonadati</taxon>
        <taxon>Pseudomonadota</taxon>
        <taxon>Alphaproteobacteria</taxon>
        <taxon>Acetobacterales</taxon>
        <taxon>Acetobacteraceae</taxon>
        <taxon>Acetobacter</taxon>
    </lineage>
</organism>
<evidence type="ECO:0000313" key="11">
    <source>
        <dbReference type="Proteomes" id="UP000631653"/>
    </source>
</evidence>
<comment type="caution">
    <text evidence="10">The sequence shown here is derived from an EMBL/GenBank/DDBJ whole genome shotgun (WGS) entry which is preliminary data.</text>
</comment>
<dbReference type="SUPFAM" id="SSF109998">
    <property type="entry name" value="Triger factor/SurA peptide-binding domain-like"/>
    <property type="match status" value="1"/>
</dbReference>
<keyword evidence="3 8" id="KW-0812">Transmembrane</keyword>
<gene>
    <name evidence="10" type="ORF">GOB81_11910</name>
</gene>